<evidence type="ECO:0000313" key="2">
    <source>
        <dbReference type="Proteomes" id="UP000323917"/>
    </source>
</evidence>
<dbReference type="RefSeq" id="WP_148076138.1">
    <property type="nucleotide sequence ID" value="NZ_CP042913.1"/>
</dbReference>
<evidence type="ECO:0000313" key="1">
    <source>
        <dbReference type="EMBL" id="QEG37974.1"/>
    </source>
</evidence>
<sequence>MKTTEITIEVEPSTAELYLSAPEQQKRQLNLLLSLYIQDAIASARPLKEVIRQASTEAQANGLTPEILDELLRDE</sequence>
<dbReference type="AlphaFoldDB" id="A0A5B9QGQ8"/>
<accession>A0A5B9QGQ8</accession>
<protein>
    <submittedName>
        <fullName evidence="1">Uncharacterized protein</fullName>
    </submittedName>
</protein>
<dbReference type="EMBL" id="CP042913">
    <property type="protein sequence ID" value="QEG37974.1"/>
    <property type="molecule type" value="Genomic_DNA"/>
</dbReference>
<proteinExistence type="predicted"/>
<keyword evidence="2" id="KW-1185">Reference proteome</keyword>
<organism evidence="1 2">
    <name type="scientific">Bythopirellula goksoeyrii</name>
    <dbReference type="NCBI Taxonomy" id="1400387"/>
    <lineage>
        <taxon>Bacteria</taxon>
        <taxon>Pseudomonadati</taxon>
        <taxon>Planctomycetota</taxon>
        <taxon>Planctomycetia</taxon>
        <taxon>Pirellulales</taxon>
        <taxon>Lacipirellulaceae</taxon>
        <taxon>Bythopirellula</taxon>
    </lineage>
</organism>
<dbReference type="OrthoDB" id="467329at2"/>
<gene>
    <name evidence="1" type="ORF">Pr1d_53220</name>
</gene>
<reference evidence="1 2" key="1">
    <citation type="submission" date="2019-08" db="EMBL/GenBank/DDBJ databases">
        <title>Deep-cultivation of Planctomycetes and their phenomic and genomic characterization uncovers novel biology.</title>
        <authorList>
            <person name="Wiegand S."/>
            <person name="Jogler M."/>
            <person name="Boedeker C."/>
            <person name="Pinto D."/>
            <person name="Vollmers J."/>
            <person name="Rivas-Marin E."/>
            <person name="Kohn T."/>
            <person name="Peeters S.H."/>
            <person name="Heuer A."/>
            <person name="Rast P."/>
            <person name="Oberbeckmann S."/>
            <person name="Bunk B."/>
            <person name="Jeske O."/>
            <person name="Meyerdierks A."/>
            <person name="Storesund J.E."/>
            <person name="Kallscheuer N."/>
            <person name="Luecker S."/>
            <person name="Lage O.M."/>
            <person name="Pohl T."/>
            <person name="Merkel B.J."/>
            <person name="Hornburger P."/>
            <person name="Mueller R.-W."/>
            <person name="Bruemmer F."/>
            <person name="Labrenz M."/>
            <person name="Spormann A.M."/>
            <person name="Op den Camp H."/>
            <person name="Overmann J."/>
            <person name="Amann R."/>
            <person name="Jetten M.S.M."/>
            <person name="Mascher T."/>
            <person name="Medema M.H."/>
            <person name="Devos D.P."/>
            <person name="Kaster A.-K."/>
            <person name="Ovreas L."/>
            <person name="Rohde M."/>
            <person name="Galperin M.Y."/>
            <person name="Jogler C."/>
        </authorList>
    </citation>
    <scope>NUCLEOTIDE SEQUENCE [LARGE SCALE GENOMIC DNA]</scope>
    <source>
        <strain evidence="1 2">Pr1d</strain>
    </source>
</reference>
<dbReference type="Proteomes" id="UP000323917">
    <property type="component" value="Chromosome"/>
</dbReference>
<name>A0A5B9QGQ8_9BACT</name>
<dbReference type="KEGG" id="bgok:Pr1d_53220"/>